<name>A0AAD6VS15_9AGAR</name>
<protein>
    <submittedName>
        <fullName evidence="2">Uncharacterized protein</fullName>
    </submittedName>
</protein>
<dbReference type="EMBL" id="JARJCW010000018">
    <property type="protein sequence ID" value="KAJ7214830.1"/>
    <property type="molecule type" value="Genomic_DNA"/>
</dbReference>
<evidence type="ECO:0000313" key="2">
    <source>
        <dbReference type="EMBL" id="KAJ7214830.1"/>
    </source>
</evidence>
<feature type="region of interest" description="Disordered" evidence="1">
    <location>
        <begin position="161"/>
        <end position="187"/>
    </location>
</feature>
<dbReference type="Proteomes" id="UP001219525">
    <property type="component" value="Unassembled WGS sequence"/>
</dbReference>
<evidence type="ECO:0000313" key="3">
    <source>
        <dbReference type="Proteomes" id="UP001219525"/>
    </source>
</evidence>
<keyword evidence="3" id="KW-1185">Reference proteome</keyword>
<feature type="region of interest" description="Disordered" evidence="1">
    <location>
        <begin position="444"/>
        <end position="468"/>
    </location>
</feature>
<feature type="compositionally biased region" description="Polar residues" evidence="1">
    <location>
        <begin position="38"/>
        <end position="47"/>
    </location>
</feature>
<reference evidence="2" key="1">
    <citation type="submission" date="2023-03" db="EMBL/GenBank/DDBJ databases">
        <title>Massive genome expansion in bonnet fungi (Mycena s.s.) driven by repeated elements and novel gene families across ecological guilds.</title>
        <authorList>
            <consortium name="Lawrence Berkeley National Laboratory"/>
            <person name="Harder C.B."/>
            <person name="Miyauchi S."/>
            <person name="Viragh M."/>
            <person name="Kuo A."/>
            <person name="Thoen E."/>
            <person name="Andreopoulos B."/>
            <person name="Lu D."/>
            <person name="Skrede I."/>
            <person name="Drula E."/>
            <person name="Henrissat B."/>
            <person name="Morin E."/>
            <person name="Kohler A."/>
            <person name="Barry K."/>
            <person name="LaButti K."/>
            <person name="Morin E."/>
            <person name="Salamov A."/>
            <person name="Lipzen A."/>
            <person name="Mereny Z."/>
            <person name="Hegedus B."/>
            <person name="Baldrian P."/>
            <person name="Stursova M."/>
            <person name="Weitz H."/>
            <person name="Taylor A."/>
            <person name="Grigoriev I.V."/>
            <person name="Nagy L.G."/>
            <person name="Martin F."/>
            <person name="Kauserud H."/>
        </authorList>
    </citation>
    <scope>NUCLEOTIDE SEQUENCE</scope>
    <source>
        <strain evidence="2">9144</strain>
    </source>
</reference>
<feature type="region of interest" description="Disordered" evidence="1">
    <location>
        <begin position="38"/>
        <end position="64"/>
    </location>
</feature>
<proteinExistence type="predicted"/>
<dbReference type="AlphaFoldDB" id="A0AAD6VS15"/>
<organism evidence="2 3">
    <name type="scientific">Mycena pura</name>
    <dbReference type="NCBI Taxonomy" id="153505"/>
    <lineage>
        <taxon>Eukaryota</taxon>
        <taxon>Fungi</taxon>
        <taxon>Dikarya</taxon>
        <taxon>Basidiomycota</taxon>
        <taxon>Agaricomycotina</taxon>
        <taxon>Agaricomycetes</taxon>
        <taxon>Agaricomycetidae</taxon>
        <taxon>Agaricales</taxon>
        <taxon>Marasmiineae</taxon>
        <taxon>Mycenaceae</taxon>
        <taxon>Mycena</taxon>
    </lineage>
</organism>
<sequence length="501" mass="53043">MSVPRQGTGIQYLSPFKRHSTPGFMVYQHQSPFRQSHKLTVSHSNPPGSRPAGQPVLTRFSSGTGRDPYPERVRVLWVRVRVGICRPGPGPVPHQGSLAAMMHFLLPCKLQQAAHTGTCLCLPCDVGTRTCCLSLPTTYEHSGRIPASPLSTPWTAVTMGRSAKETPPALPRPPTGASAPEAARGGSTVAATARTSVLYARGVLHAGASRSAETVMHMRQARGQSRTACWQRTLCNGRDAHVCAKPDDKWIRYNQLILAGPELPPLEAMLETVPHGAGLEPPSACCFVHCSCTTSLHSWHPVPGAHALTAAPDTRLGAWSWTLLFALCHALVAMRAVLTVLLDHADVALAGATMGNCGGAYAARRAVCALAGELAVSLSLLGALVMALFRELQHREHQSEARSRACPTSSTPARGCGRCTAAALGGVLRRAGGRGGGGGGYAAAAGSGCGGGGWRERRRGSGDGNRSSTTVKWFTCTSIHLIDLNVNSMYLKVPRYASFVY</sequence>
<comment type="caution">
    <text evidence="2">The sequence shown here is derived from an EMBL/GenBank/DDBJ whole genome shotgun (WGS) entry which is preliminary data.</text>
</comment>
<gene>
    <name evidence="2" type="ORF">GGX14DRAFT_392096</name>
</gene>
<evidence type="ECO:0000256" key="1">
    <source>
        <dbReference type="SAM" id="MobiDB-lite"/>
    </source>
</evidence>
<feature type="compositionally biased region" description="Gly residues" evidence="1">
    <location>
        <begin position="444"/>
        <end position="453"/>
    </location>
</feature>
<accession>A0AAD6VS15</accession>